<keyword evidence="4" id="KW-1003">Cell membrane</keyword>
<evidence type="ECO:0000256" key="5">
    <source>
        <dbReference type="ARBA" id="ARBA00022692"/>
    </source>
</evidence>
<accession>A0ABS7WTV4</accession>
<evidence type="ECO:0000256" key="6">
    <source>
        <dbReference type="ARBA" id="ARBA00022989"/>
    </source>
</evidence>
<evidence type="ECO:0000256" key="1">
    <source>
        <dbReference type="ARBA" id="ARBA00004651"/>
    </source>
</evidence>
<feature type="transmembrane region" description="Helical" evidence="8">
    <location>
        <begin position="199"/>
        <end position="218"/>
    </location>
</feature>
<keyword evidence="5 8" id="KW-0812">Transmembrane</keyword>
<keyword evidence="7 8" id="KW-0472">Membrane</keyword>
<evidence type="ECO:0000256" key="8">
    <source>
        <dbReference type="SAM" id="Phobius"/>
    </source>
</evidence>
<comment type="subcellular location">
    <subcellularLocation>
        <location evidence="1">Cell membrane</location>
        <topology evidence="1">Multi-pass membrane protein</topology>
    </subcellularLocation>
</comment>
<dbReference type="EMBL" id="JACGBB010000013">
    <property type="protein sequence ID" value="MBZ7987732.1"/>
    <property type="molecule type" value="Genomic_DNA"/>
</dbReference>
<feature type="transmembrane region" description="Helical" evidence="8">
    <location>
        <begin position="152"/>
        <end position="171"/>
    </location>
</feature>
<evidence type="ECO:0000313" key="10">
    <source>
        <dbReference type="Proteomes" id="UP000786183"/>
    </source>
</evidence>
<evidence type="ECO:0000256" key="2">
    <source>
        <dbReference type="ARBA" id="ARBA00010735"/>
    </source>
</evidence>
<evidence type="ECO:0000313" key="9">
    <source>
        <dbReference type="EMBL" id="MBZ7987732.1"/>
    </source>
</evidence>
<reference evidence="9 10" key="1">
    <citation type="submission" date="2020-07" db="EMBL/GenBank/DDBJ databases">
        <title>Transfer of Campylobacter canadensis to the novel genus Avispirillum gen. nov., that also includes two novel species recovered from migratory waterfowl: Avispirillum anseris sp. nov. and Avispirillum brantae sp. nov.</title>
        <authorList>
            <person name="Miller W.G."/>
            <person name="Chapman M.H."/>
            <person name="Yee E."/>
            <person name="Inglis G.D."/>
        </authorList>
    </citation>
    <scope>NUCLEOTIDE SEQUENCE [LARGE SCALE GENOMIC DNA]</scope>
    <source>
        <strain evidence="9 10">L283</strain>
    </source>
</reference>
<dbReference type="RefSeq" id="WP_172231960.1">
    <property type="nucleotide sequence ID" value="NZ_CP035946.1"/>
</dbReference>
<sequence>MIKNIKIALIDTFGVLIAYVVMGIAFGILAYSNSFSFIEVLFSAVFVFSGSLQFLLLNLLANNAGIFEILLACILINTRHFFYVLGTLNYFKTMGFIKFYAIFALTDESFAILGSKQYSKQIALLILFFNHLYWISGCVLGYLLASVLKSDYSALSFSLNALFIVLAYELYIKNKEKLVFLIAIVISFLGLIFIDKDLMILSCIFSALIILLIGKKLCLIR</sequence>
<evidence type="ECO:0000256" key="4">
    <source>
        <dbReference type="ARBA" id="ARBA00022475"/>
    </source>
</evidence>
<keyword evidence="3" id="KW-0813">Transport</keyword>
<comment type="caution">
    <text evidence="9">The sequence shown here is derived from an EMBL/GenBank/DDBJ whole genome shotgun (WGS) entry which is preliminary data.</text>
</comment>
<dbReference type="InterPro" id="IPR011606">
    <property type="entry name" value="Brnchd-chn_aa_trnsp_permease"/>
</dbReference>
<keyword evidence="10" id="KW-1185">Reference proteome</keyword>
<feature type="transmembrane region" description="Helical" evidence="8">
    <location>
        <begin position="69"/>
        <end position="91"/>
    </location>
</feature>
<evidence type="ECO:0000256" key="7">
    <source>
        <dbReference type="ARBA" id="ARBA00023136"/>
    </source>
</evidence>
<feature type="transmembrane region" description="Helical" evidence="8">
    <location>
        <begin position="97"/>
        <end position="115"/>
    </location>
</feature>
<feature type="transmembrane region" description="Helical" evidence="8">
    <location>
        <begin position="7"/>
        <end position="31"/>
    </location>
</feature>
<keyword evidence="6 8" id="KW-1133">Transmembrane helix</keyword>
<name>A0ABS7WTV4_9BACT</name>
<proteinExistence type="inferred from homology"/>
<gene>
    <name evidence="9" type="ORF">AVCANL283_06410</name>
</gene>
<dbReference type="PANTHER" id="PTHR34979">
    <property type="entry name" value="INNER MEMBRANE PROTEIN YGAZ"/>
    <property type="match status" value="1"/>
</dbReference>
<evidence type="ECO:0000256" key="3">
    <source>
        <dbReference type="ARBA" id="ARBA00022448"/>
    </source>
</evidence>
<dbReference type="PANTHER" id="PTHR34979:SF1">
    <property type="entry name" value="INNER MEMBRANE PROTEIN YGAZ"/>
    <property type="match status" value="1"/>
</dbReference>
<feature type="transmembrane region" description="Helical" evidence="8">
    <location>
        <begin position="122"/>
        <end position="146"/>
    </location>
</feature>
<comment type="similarity">
    <text evidence="2">Belongs to the AzlC family.</text>
</comment>
<dbReference type="Pfam" id="PF03591">
    <property type="entry name" value="AzlC"/>
    <property type="match status" value="1"/>
</dbReference>
<dbReference type="Proteomes" id="UP000786183">
    <property type="component" value="Unassembled WGS sequence"/>
</dbReference>
<feature type="transmembrane region" description="Helical" evidence="8">
    <location>
        <begin position="178"/>
        <end position="193"/>
    </location>
</feature>
<organism evidence="9 10">
    <name type="scientific">Campylobacter canadensis</name>
    <dbReference type="NCBI Taxonomy" id="449520"/>
    <lineage>
        <taxon>Bacteria</taxon>
        <taxon>Pseudomonadati</taxon>
        <taxon>Campylobacterota</taxon>
        <taxon>Epsilonproteobacteria</taxon>
        <taxon>Campylobacterales</taxon>
        <taxon>Campylobacteraceae</taxon>
        <taxon>Campylobacter</taxon>
    </lineage>
</organism>
<protein>
    <submittedName>
        <fullName evidence="9">AzlC family ABC transporter permease</fullName>
    </submittedName>
</protein>
<feature type="transmembrane region" description="Helical" evidence="8">
    <location>
        <begin position="37"/>
        <end position="57"/>
    </location>
</feature>